<dbReference type="Proteomes" id="UP000035618">
    <property type="component" value="Unassembled WGS sequence"/>
</dbReference>
<organism evidence="2 3">
    <name type="scientific">Ligilactobacillus ruminis</name>
    <dbReference type="NCBI Taxonomy" id="1623"/>
    <lineage>
        <taxon>Bacteria</taxon>
        <taxon>Bacillati</taxon>
        <taxon>Bacillota</taxon>
        <taxon>Bacilli</taxon>
        <taxon>Lactobacillales</taxon>
        <taxon>Lactobacillaceae</taxon>
        <taxon>Ligilactobacillus</taxon>
    </lineage>
</organism>
<evidence type="ECO:0000313" key="3">
    <source>
        <dbReference type="Proteomes" id="UP000035618"/>
    </source>
</evidence>
<name>A0A837IPE2_9LACO</name>
<dbReference type="EMBL" id="JHAJ01000098">
    <property type="protein sequence ID" value="KLA45719.1"/>
    <property type="molecule type" value="Genomic_DNA"/>
</dbReference>
<accession>A0A837IPE2</accession>
<sequence>MMMTQRQIGPAFFGIFGKRWMKSLFVGNAVLLVTLFGRVFDLT</sequence>
<comment type="caution">
    <text evidence="2">The sequence shown here is derived from an EMBL/GenBank/DDBJ whole genome shotgun (WGS) entry which is preliminary data.</text>
</comment>
<keyword evidence="1" id="KW-0472">Membrane</keyword>
<reference evidence="2 3" key="1">
    <citation type="journal article" date="2015" name="BMC Microbiol.">
        <title>Lactobacillus ruminis strains cluster according to their mammalian gut source.</title>
        <authorList>
            <person name="O' Donnell M.M."/>
            <person name="Harris H.M."/>
            <person name="Lynch D.B."/>
            <person name="Ross R.P."/>
            <person name="O'Toole P.W."/>
        </authorList>
    </citation>
    <scope>NUCLEOTIDE SEQUENCE [LARGE SCALE GENOMIC DNA]</scope>
    <source>
        <strain evidence="2 3">ATCC 27780</strain>
    </source>
</reference>
<feature type="transmembrane region" description="Helical" evidence="1">
    <location>
        <begin position="20"/>
        <end position="40"/>
    </location>
</feature>
<gene>
    <name evidence="2" type="ORF">LRB_1320</name>
</gene>
<protein>
    <submittedName>
        <fullName evidence="2">Uncharacterized protein</fullName>
    </submittedName>
</protein>
<keyword evidence="1" id="KW-1133">Transmembrane helix</keyword>
<evidence type="ECO:0000313" key="2">
    <source>
        <dbReference type="EMBL" id="KLA45719.1"/>
    </source>
</evidence>
<keyword evidence="1" id="KW-0812">Transmembrane</keyword>
<proteinExistence type="predicted"/>
<evidence type="ECO:0000256" key="1">
    <source>
        <dbReference type="SAM" id="Phobius"/>
    </source>
</evidence>
<dbReference type="AlphaFoldDB" id="A0A837IPE2"/>